<evidence type="ECO:0000256" key="3">
    <source>
        <dbReference type="ARBA" id="ARBA00012083"/>
    </source>
</evidence>
<feature type="active site" evidence="6">
    <location>
        <position position="190"/>
    </location>
</feature>
<feature type="binding site" evidence="7">
    <location>
        <position position="90"/>
    </location>
    <ligand>
        <name>substrate</name>
    </ligand>
</feature>
<dbReference type="InterPro" id="IPR011013">
    <property type="entry name" value="Gal_mutarotase_sf_dom"/>
</dbReference>
<dbReference type="PANTHER" id="PTHR11122:SF13">
    <property type="entry name" value="GLUCOSE-6-PHOSPHATE 1-EPIMERASE"/>
    <property type="match status" value="1"/>
</dbReference>
<organism evidence="8 9">
    <name type="scientific">Pterulicium gracile</name>
    <dbReference type="NCBI Taxonomy" id="1884261"/>
    <lineage>
        <taxon>Eukaryota</taxon>
        <taxon>Fungi</taxon>
        <taxon>Dikarya</taxon>
        <taxon>Basidiomycota</taxon>
        <taxon>Agaricomycotina</taxon>
        <taxon>Agaricomycetes</taxon>
        <taxon>Agaricomycetidae</taxon>
        <taxon>Agaricales</taxon>
        <taxon>Pleurotineae</taxon>
        <taxon>Pterulaceae</taxon>
        <taxon>Pterulicium</taxon>
    </lineage>
</organism>
<dbReference type="GO" id="GO:0005737">
    <property type="term" value="C:cytoplasm"/>
    <property type="evidence" value="ECO:0007669"/>
    <property type="project" value="TreeGrafter"/>
</dbReference>
<dbReference type="GO" id="GO:0005975">
    <property type="term" value="P:carbohydrate metabolic process"/>
    <property type="evidence" value="ECO:0007669"/>
    <property type="project" value="InterPro"/>
</dbReference>
<dbReference type="CDD" id="cd09020">
    <property type="entry name" value="D-hex-6-P-epi_like"/>
    <property type="match status" value="1"/>
</dbReference>
<evidence type="ECO:0000313" key="8">
    <source>
        <dbReference type="EMBL" id="TFL06545.1"/>
    </source>
</evidence>
<evidence type="ECO:0000256" key="7">
    <source>
        <dbReference type="PIRSR" id="PIRSR016020-2"/>
    </source>
</evidence>
<name>A0A5C3QX28_9AGAR</name>
<dbReference type="EC" id="5.1.3.15" evidence="3 5"/>
<comment type="similarity">
    <text evidence="2 5">Belongs to the glucose-6-phosphate 1-epimerase family.</text>
</comment>
<reference evidence="8 9" key="1">
    <citation type="journal article" date="2019" name="Nat. Ecol. Evol.">
        <title>Megaphylogeny resolves global patterns of mushroom evolution.</title>
        <authorList>
            <person name="Varga T."/>
            <person name="Krizsan K."/>
            <person name="Foldi C."/>
            <person name="Dima B."/>
            <person name="Sanchez-Garcia M."/>
            <person name="Sanchez-Ramirez S."/>
            <person name="Szollosi G.J."/>
            <person name="Szarkandi J.G."/>
            <person name="Papp V."/>
            <person name="Albert L."/>
            <person name="Andreopoulos W."/>
            <person name="Angelini C."/>
            <person name="Antonin V."/>
            <person name="Barry K.W."/>
            <person name="Bougher N.L."/>
            <person name="Buchanan P."/>
            <person name="Buyck B."/>
            <person name="Bense V."/>
            <person name="Catcheside P."/>
            <person name="Chovatia M."/>
            <person name="Cooper J."/>
            <person name="Damon W."/>
            <person name="Desjardin D."/>
            <person name="Finy P."/>
            <person name="Geml J."/>
            <person name="Haridas S."/>
            <person name="Hughes K."/>
            <person name="Justo A."/>
            <person name="Karasinski D."/>
            <person name="Kautmanova I."/>
            <person name="Kiss B."/>
            <person name="Kocsube S."/>
            <person name="Kotiranta H."/>
            <person name="LaButti K.M."/>
            <person name="Lechner B.E."/>
            <person name="Liimatainen K."/>
            <person name="Lipzen A."/>
            <person name="Lukacs Z."/>
            <person name="Mihaltcheva S."/>
            <person name="Morgado L.N."/>
            <person name="Niskanen T."/>
            <person name="Noordeloos M.E."/>
            <person name="Ohm R.A."/>
            <person name="Ortiz-Santana B."/>
            <person name="Ovrebo C."/>
            <person name="Racz N."/>
            <person name="Riley R."/>
            <person name="Savchenko A."/>
            <person name="Shiryaev A."/>
            <person name="Soop K."/>
            <person name="Spirin V."/>
            <person name="Szebenyi C."/>
            <person name="Tomsovsky M."/>
            <person name="Tulloss R.E."/>
            <person name="Uehling J."/>
            <person name="Grigoriev I.V."/>
            <person name="Vagvolgyi C."/>
            <person name="Papp T."/>
            <person name="Martin F.M."/>
            <person name="Miettinen O."/>
            <person name="Hibbett D.S."/>
            <person name="Nagy L.G."/>
        </authorList>
    </citation>
    <scope>NUCLEOTIDE SEQUENCE [LARGE SCALE GENOMIC DNA]</scope>
    <source>
        <strain evidence="8 9">CBS 309.79</strain>
    </source>
</reference>
<dbReference type="GO" id="GO:0030246">
    <property type="term" value="F:carbohydrate binding"/>
    <property type="evidence" value="ECO:0007669"/>
    <property type="project" value="UniProtKB-UniRule"/>
</dbReference>
<dbReference type="PANTHER" id="PTHR11122">
    <property type="entry name" value="APOSPORY-ASSOCIATED PROTEIN C-RELATED"/>
    <property type="match status" value="1"/>
</dbReference>
<protein>
    <recommendedName>
        <fullName evidence="3 5">Glucose-6-phosphate 1-epimerase</fullName>
        <ecNumber evidence="3 5">5.1.3.15</ecNumber>
    </recommendedName>
</protein>
<dbReference type="OrthoDB" id="1659429at2759"/>
<evidence type="ECO:0000256" key="4">
    <source>
        <dbReference type="ARBA" id="ARBA00023235"/>
    </source>
</evidence>
<dbReference type="Gene3D" id="2.70.98.10">
    <property type="match status" value="1"/>
</dbReference>
<evidence type="ECO:0000256" key="5">
    <source>
        <dbReference type="PIRNR" id="PIRNR016020"/>
    </source>
</evidence>
<dbReference type="InterPro" id="IPR025532">
    <property type="entry name" value="G6P_1-epimerase"/>
</dbReference>
<keyword evidence="9" id="KW-1185">Reference proteome</keyword>
<evidence type="ECO:0000313" key="9">
    <source>
        <dbReference type="Proteomes" id="UP000305067"/>
    </source>
</evidence>
<dbReference type="STRING" id="1884261.A0A5C3QX28"/>
<proteinExistence type="inferred from homology"/>
<dbReference type="GO" id="GO:0047938">
    <property type="term" value="F:glucose-6-phosphate 1-epimerase activity"/>
    <property type="evidence" value="ECO:0007669"/>
    <property type="project" value="UniProtKB-UniRule"/>
</dbReference>
<dbReference type="EMBL" id="ML178815">
    <property type="protein sequence ID" value="TFL06545.1"/>
    <property type="molecule type" value="Genomic_DNA"/>
</dbReference>
<accession>A0A5C3QX28</accession>
<gene>
    <name evidence="8" type="ORF">BDV98DRAFT_559599</name>
</gene>
<feature type="binding site" evidence="7">
    <location>
        <position position="113"/>
    </location>
    <ligand>
        <name>substrate</name>
    </ligand>
</feature>
<dbReference type="SUPFAM" id="SSF74650">
    <property type="entry name" value="Galactose mutarotase-like"/>
    <property type="match status" value="1"/>
</dbReference>
<dbReference type="InterPro" id="IPR014718">
    <property type="entry name" value="GH-type_carb-bd"/>
</dbReference>
<feature type="active site" evidence="6">
    <location>
        <position position="296"/>
    </location>
</feature>
<dbReference type="Proteomes" id="UP000305067">
    <property type="component" value="Unassembled WGS sequence"/>
</dbReference>
<keyword evidence="4 5" id="KW-0413">Isomerase</keyword>
<evidence type="ECO:0000256" key="1">
    <source>
        <dbReference type="ARBA" id="ARBA00001096"/>
    </source>
</evidence>
<dbReference type="Pfam" id="PF01263">
    <property type="entry name" value="Aldose_epim"/>
    <property type="match status" value="1"/>
</dbReference>
<feature type="binding site" evidence="7">
    <location>
        <position position="118"/>
    </location>
    <ligand>
        <name>substrate</name>
    </ligand>
</feature>
<evidence type="ECO:0000256" key="6">
    <source>
        <dbReference type="PIRSR" id="PIRSR016020-1"/>
    </source>
</evidence>
<dbReference type="PIRSF" id="PIRSF016020">
    <property type="entry name" value="PHexose_mutarotase"/>
    <property type="match status" value="1"/>
</dbReference>
<comment type="function">
    <text evidence="5">Catalyzes the interconversion between the alpha and beta anomers from at least three hexose 6-phosphate sugars (Glc6P, Gal6P, and Man6P).</text>
</comment>
<dbReference type="InterPro" id="IPR008183">
    <property type="entry name" value="Aldose_1/G6P_1-epimerase"/>
</dbReference>
<evidence type="ECO:0000256" key="2">
    <source>
        <dbReference type="ARBA" id="ARBA00005866"/>
    </source>
</evidence>
<dbReference type="AlphaFoldDB" id="A0A5C3QX28"/>
<sequence length="328" mass="36179">MMSKHPLSNPNHCQSSTNNRFSHLIFLSNMPVQTSSDKISLQHPKGASVEILLYGASVVSWKAPSPNDSAVAERLFVSSKASLDGSKPVRGGIPVVFPAFGPPTHPEHLQLPQHGFARSYVWTYDSTVMDNEAGVSVRLLLEPNDEIKAIFKKAFQLTYVVTLAEHQLSTDLHVTNPSTTEVIPFQALFHTYYRAPSADVVVKSLAGLKYIDKTASTDAERSTLRTETRSEVDVKQYTDSVYEDAPQSYEVIWPGDGLHIKTKNLKDLVVWNPQAEAGSKIGDMEDGGWNNYVCVEPGHVRGFIELQPGKRWIGQQVMTVVGGGKRSS</sequence>
<comment type="catalytic activity">
    <reaction evidence="1">
        <text>alpha-D-glucose 6-phosphate = beta-D-glucose 6-phosphate</text>
        <dbReference type="Rhea" id="RHEA:16249"/>
        <dbReference type="ChEBI" id="CHEBI:58225"/>
        <dbReference type="ChEBI" id="CHEBI:58247"/>
        <dbReference type="EC" id="5.1.3.15"/>
    </reaction>
</comment>